<reference evidence="3" key="2">
    <citation type="submission" date="2011-03" db="EMBL/GenBank/DDBJ databases">
        <title>The complete genome of Desulfobacca acetoxidans DSM 11109.</title>
        <authorList>
            <consortium name="US DOE Joint Genome Institute (JGI-PGF)"/>
            <person name="Lucas S."/>
            <person name="Copeland A."/>
            <person name="Lapidus A."/>
            <person name="Bruce D."/>
            <person name="Goodwin L."/>
            <person name="Pitluck S."/>
            <person name="Peters L."/>
            <person name="Kyrpides N."/>
            <person name="Mavromatis K."/>
            <person name="Ivanova N."/>
            <person name="Ovchinnikova G."/>
            <person name="Teshima H."/>
            <person name="Detter J.C."/>
            <person name="Han C."/>
            <person name="Land M."/>
            <person name="Hauser L."/>
            <person name="Markowitz V."/>
            <person name="Cheng J.-F."/>
            <person name="Hugenholtz P."/>
            <person name="Woyke T."/>
            <person name="Wu D."/>
            <person name="Spring S."/>
            <person name="Schueler E."/>
            <person name="Brambilla E."/>
            <person name="Klenk H.-P."/>
            <person name="Eisen J.A."/>
        </authorList>
    </citation>
    <scope>NUCLEOTIDE SEQUENCE [LARGE SCALE GENOMIC DNA]</scope>
    <source>
        <strain evidence="3">ATCC 700848 / DSM 11109 / ASRB2</strain>
    </source>
</reference>
<dbReference type="RefSeq" id="WP_013706670.1">
    <property type="nucleotide sequence ID" value="NC_015388.1"/>
</dbReference>
<dbReference type="Gene3D" id="3.30.70.1900">
    <property type="match status" value="1"/>
</dbReference>
<dbReference type="STRING" id="880072.Desac_1719"/>
<protein>
    <submittedName>
        <fullName evidence="2">Putative cytoplasmic protein</fullName>
    </submittedName>
</protein>
<feature type="domain" description="CRISPR-associated protein Cas6 C-terminal" evidence="1">
    <location>
        <begin position="191"/>
        <end position="310"/>
    </location>
</feature>
<dbReference type="OrthoDB" id="9787241at2"/>
<gene>
    <name evidence="2" type="ordered locus">Desac_1719</name>
</gene>
<dbReference type="EMBL" id="CP002629">
    <property type="protein sequence ID" value="AEB09560.1"/>
    <property type="molecule type" value="Genomic_DNA"/>
</dbReference>
<dbReference type="InterPro" id="IPR019267">
    <property type="entry name" value="CRISPR-assoc_Cas6_C"/>
</dbReference>
<dbReference type="KEGG" id="dao:Desac_1719"/>
<evidence type="ECO:0000259" key="1">
    <source>
        <dbReference type="Pfam" id="PF10040"/>
    </source>
</evidence>
<reference evidence="2 3" key="1">
    <citation type="journal article" date="2011" name="Stand. Genomic Sci.">
        <title>Complete genome sequence of the acetate-degrading sulfate reducer Desulfobacca acetoxidans type strain (ASRB2).</title>
        <authorList>
            <person name="Goker M."/>
            <person name="Teshima H."/>
            <person name="Lapidus A."/>
            <person name="Nolan M."/>
            <person name="Lucas S."/>
            <person name="Hammon N."/>
            <person name="Deshpande S."/>
            <person name="Cheng J.F."/>
            <person name="Tapia R."/>
            <person name="Han C."/>
            <person name="Goodwin L."/>
            <person name="Pitluck S."/>
            <person name="Huntemann M."/>
            <person name="Liolios K."/>
            <person name="Ivanova N."/>
            <person name="Pagani I."/>
            <person name="Mavromatis K."/>
            <person name="Ovchinikova G."/>
            <person name="Pati A."/>
            <person name="Chen A."/>
            <person name="Palaniappan K."/>
            <person name="Land M."/>
            <person name="Hauser L."/>
            <person name="Brambilla E.M."/>
            <person name="Rohde M."/>
            <person name="Spring S."/>
            <person name="Detter J.C."/>
            <person name="Woyke T."/>
            <person name="Bristow J."/>
            <person name="Eisen J.A."/>
            <person name="Markowitz V."/>
            <person name="Hugenholtz P."/>
            <person name="Kyrpides N.C."/>
            <person name="Klenk H.P."/>
        </authorList>
    </citation>
    <scope>NUCLEOTIDE SEQUENCE [LARGE SCALE GENOMIC DNA]</scope>
    <source>
        <strain evidence="3">ATCC 700848 / DSM 11109 / ASRB2</strain>
    </source>
</reference>
<dbReference type="eggNOG" id="COG5551">
    <property type="taxonomic scope" value="Bacteria"/>
</dbReference>
<evidence type="ECO:0000313" key="3">
    <source>
        <dbReference type="Proteomes" id="UP000000483"/>
    </source>
</evidence>
<evidence type="ECO:0000313" key="2">
    <source>
        <dbReference type="EMBL" id="AEB09560.1"/>
    </source>
</evidence>
<dbReference type="Pfam" id="PF10040">
    <property type="entry name" value="CRISPR_Cas6"/>
    <property type="match status" value="1"/>
</dbReference>
<proteinExistence type="predicted"/>
<dbReference type="HOGENOM" id="CLU_050021_0_0_7"/>
<sequence length="332" mass="37984">MNPKLPLQYMPYGKYRFFASFEAEALLPPFKGSTFRGVFGVALKRVVCPLRGRECLDCLLRRQCVYARVFENLTTRGDKAPSPPHPFVIEPMPGEATRFYPGDPFAFTLLLFGWANDYLPYFVYAFEEMGKIGIGRHINDRRAGFRLDRVELGDEVVYDGREQNLVKKSPSKLFLGEREADGSVSAITLLLQTPMRLKFQNSLKAELPFHVLIRACLRRIATLNQHYGAGEPALDYRGLVARSQAVAIRRADLHWYDWRRYSNRQDQGMLMGGMVGSITYRGDLAEYMPLLKYAEKVHLGKATTFGLGKVRFHIDDKKYLTNPVELKNVKKL</sequence>
<name>F2NCY6_DESAR</name>
<dbReference type="Proteomes" id="UP000000483">
    <property type="component" value="Chromosome"/>
</dbReference>
<accession>F2NCY6</accession>
<dbReference type="AlphaFoldDB" id="F2NCY6"/>
<keyword evidence="3" id="KW-1185">Reference proteome</keyword>
<organism evidence="2 3">
    <name type="scientific">Desulfobacca acetoxidans (strain ATCC 700848 / DSM 11109 / ASRB2)</name>
    <dbReference type="NCBI Taxonomy" id="880072"/>
    <lineage>
        <taxon>Bacteria</taxon>
        <taxon>Pseudomonadati</taxon>
        <taxon>Thermodesulfobacteriota</taxon>
        <taxon>Desulfobaccia</taxon>
        <taxon>Desulfobaccales</taxon>
        <taxon>Desulfobaccaceae</taxon>
        <taxon>Desulfobacca</taxon>
    </lineage>
</organism>